<reference evidence="1" key="1">
    <citation type="submission" date="2023-05" db="EMBL/GenBank/DDBJ databases">
        <title>Nepenthes gracilis genome sequencing.</title>
        <authorList>
            <person name="Fukushima K."/>
        </authorList>
    </citation>
    <scope>NUCLEOTIDE SEQUENCE</scope>
    <source>
        <strain evidence="1">SING2019-196</strain>
    </source>
</reference>
<protein>
    <submittedName>
        <fullName evidence="1">Uncharacterized protein</fullName>
    </submittedName>
</protein>
<evidence type="ECO:0000313" key="2">
    <source>
        <dbReference type="Proteomes" id="UP001279734"/>
    </source>
</evidence>
<sequence length="75" mass="8854">MNSNLEKVSNSTQRQPVFPLSDALSPRYWQEEHREYYDGASDLNPWPPGFRPGNVAKAKFVERGIFQWWVICPQW</sequence>
<evidence type="ECO:0000313" key="1">
    <source>
        <dbReference type="EMBL" id="GMH19046.1"/>
    </source>
</evidence>
<organism evidence="1 2">
    <name type="scientific">Nepenthes gracilis</name>
    <name type="common">Slender pitcher plant</name>
    <dbReference type="NCBI Taxonomy" id="150966"/>
    <lineage>
        <taxon>Eukaryota</taxon>
        <taxon>Viridiplantae</taxon>
        <taxon>Streptophyta</taxon>
        <taxon>Embryophyta</taxon>
        <taxon>Tracheophyta</taxon>
        <taxon>Spermatophyta</taxon>
        <taxon>Magnoliopsida</taxon>
        <taxon>eudicotyledons</taxon>
        <taxon>Gunneridae</taxon>
        <taxon>Pentapetalae</taxon>
        <taxon>Caryophyllales</taxon>
        <taxon>Nepenthaceae</taxon>
        <taxon>Nepenthes</taxon>
    </lineage>
</organism>
<proteinExistence type="predicted"/>
<dbReference type="EMBL" id="BSYO01000020">
    <property type="protein sequence ID" value="GMH19046.1"/>
    <property type="molecule type" value="Genomic_DNA"/>
</dbReference>
<dbReference type="Proteomes" id="UP001279734">
    <property type="component" value="Unassembled WGS sequence"/>
</dbReference>
<keyword evidence="2" id="KW-1185">Reference proteome</keyword>
<name>A0AAD3SY33_NEPGR</name>
<gene>
    <name evidence="1" type="ORF">Nepgr_020887</name>
</gene>
<comment type="caution">
    <text evidence="1">The sequence shown here is derived from an EMBL/GenBank/DDBJ whole genome shotgun (WGS) entry which is preliminary data.</text>
</comment>
<dbReference type="AlphaFoldDB" id="A0AAD3SY33"/>
<accession>A0AAD3SY33</accession>